<organism evidence="3 4">
    <name type="scientific">Tistrella bauzanensis</name>
    <dbReference type="NCBI Taxonomy" id="657419"/>
    <lineage>
        <taxon>Bacteria</taxon>
        <taxon>Pseudomonadati</taxon>
        <taxon>Pseudomonadota</taxon>
        <taxon>Alphaproteobacteria</taxon>
        <taxon>Geminicoccales</taxon>
        <taxon>Geminicoccaceae</taxon>
        <taxon>Tistrella</taxon>
    </lineage>
</organism>
<feature type="region of interest" description="Disordered" evidence="1">
    <location>
        <begin position="1"/>
        <end position="38"/>
    </location>
</feature>
<accession>A0ABQ1I730</accession>
<dbReference type="InterPro" id="IPR000835">
    <property type="entry name" value="HTH_MarR-typ"/>
</dbReference>
<dbReference type="Proteomes" id="UP000603352">
    <property type="component" value="Unassembled WGS sequence"/>
</dbReference>
<reference evidence="4" key="1">
    <citation type="journal article" date="2019" name="Int. J. Syst. Evol. Microbiol.">
        <title>The Global Catalogue of Microorganisms (GCM) 10K type strain sequencing project: providing services to taxonomists for standard genome sequencing and annotation.</title>
        <authorList>
            <consortium name="The Broad Institute Genomics Platform"/>
            <consortium name="The Broad Institute Genome Sequencing Center for Infectious Disease"/>
            <person name="Wu L."/>
            <person name="Ma J."/>
        </authorList>
    </citation>
    <scope>NUCLEOTIDE SEQUENCE [LARGE SCALE GENOMIC DNA]</scope>
    <source>
        <strain evidence="4">CGMCC 1.10188</strain>
    </source>
</reference>
<dbReference type="PIRSF" id="PIRSF036158">
    <property type="entry name" value="UCP036158_MarR"/>
    <property type="match status" value="1"/>
</dbReference>
<keyword evidence="4" id="KW-1185">Reference proteome</keyword>
<dbReference type="InterPro" id="IPR036388">
    <property type="entry name" value="WH-like_DNA-bd_sf"/>
</dbReference>
<evidence type="ECO:0000313" key="3">
    <source>
        <dbReference type="EMBL" id="GGB23413.1"/>
    </source>
</evidence>
<dbReference type="SUPFAM" id="SSF46785">
    <property type="entry name" value="Winged helix' DNA-binding domain"/>
    <property type="match status" value="1"/>
</dbReference>
<evidence type="ECO:0000256" key="1">
    <source>
        <dbReference type="SAM" id="MobiDB-lite"/>
    </source>
</evidence>
<feature type="domain" description="HTH marR-type" evidence="2">
    <location>
        <begin position="85"/>
        <end position="150"/>
    </location>
</feature>
<name>A0ABQ1I730_9PROT</name>
<evidence type="ECO:0000313" key="4">
    <source>
        <dbReference type="Proteomes" id="UP000603352"/>
    </source>
</evidence>
<sequence length="203" mass="21630">MTRPNTGSKVAPSGAAAAMSDSPTTREDRVSPTLPGGGRGIVNSAHLVSTKSPELSEFEFGLIIAAHGFQRWMTRCMAAAGIGDLGQLDVLVLHTVNHRARLKKLADICFVLNIEDSHTVGYSLKKLQKAGLVSTARKGKEALYATTPAGETACLAYRDVRERCLIDSLHSLGLSNQEIGDLAQRLRALSGLYDQAARAATSL</sequence>
<dbReference type="Pfam" id="PF13463">
    <property type="entry name" value="HTH_27"/>
    <property type="match status" value="1"/>
</dbReference>
<dbReference type="InterPro" id="IPR036390">
    <property type="entry name" value="WH_DNA-bd_sf"/>
</dbReference>
<proteinExistence type="predicted"/>
<protein>
    <recommendedName>
        <fullName evidence="2">HTH marR-type domain-containing protein</fullName>
    </recommendedName>
</protein>
<evidence type="ECO:0000259" key="2">
    <source>
        <dbReference type="Pfam" id="PF13463"/>
    </source>
</evidence>
<comment type="caution">
    <text evidence="3">The sequence shown here is derived from an EMBL/GenBank/DDBJ whole genome shotgun (WGS) entry which is preliminary data.</text>
</comment>
<dbReference type="InterPro" id="IPR014601">
    <property type="entry name" value="Trans_reg_MarR_HTH"/>
</dbReference>
<dbReference type="Gene3D" id="1.10.10.10">
    <property type="entry name" value="Winged helix-like DNA-binding domain superfamily/Winged helix DNA-binding domain"/>
    <property type="match status" value="1"/>
</dbReference>
<gene>
    <name evidence="3" type="ORF">GCM10011505_00780</name>
</gene>
<dbReference type="RefSeq" id="WP_188573973.1">
    <property type="nucleotide sequence ID" value="NZ_BMDZ01000001.1"/>
</dbReference>
<dbReference type="EMBL" id="BMDZ01000001">
    <property type="protein sequence ID" value="GGB23413.1"/>
    <property type="molecule type" value="Genomic_DNA"/>
</dbReference>